<dbReference type="Proteomes" id="UP000076871">
    <property type="component" value="Unassembled WGS sequence"/>
</dbReference>
<dbReference type="AlphaFoldDB" id="A0A165BXY4"/>
<reference evidence="2 3" key="1">
    <citation type="journal article" date="2016" name="Mol. Biol. Evol.">
        <title>Comparative Genomics of Early-Diverging Mushroom-Forming Fungi Provides Insights into the Origins of Lignocellulose Decay Capabilities.</title>
        <authorList>
            <person name="Nagy L.G."/>
            <person name="Riley R."/>
            <person name="Tritt A."/>
            <person name="Adam C."/>
            <person name="Daum C."/>
            <person name="Floudas D."/>
            <person name="Sun H."/>
            <person name="Yadav J.S."/>
            <person name="Pangilinan J."/>
            <person name="Larsson K.H."/>
            <person name="Matsuura K."/>
            <person name="Barry K."/>
            <person name="Labutti K."/>
            <person name="Kuo R."/>
            <person name="Ohm R.A."/>
            <person name="Bhattacharya S.S."/>
            <person name="Shirouzu T."/>
            <person name="Yoshinaga Y."/>
            <person name="Martin F.M."/>
            <person name="Grigoriev I.V."/>
            <person name="Hibbett D.S."/>
        </authorList>
    </citation>
    <scope>NUCLEOTIDE SEQUENCE [LARGE SCALE GENOMIC DNA]</scope>
    <source>
        <strain evidence="2 3">93-53</strain>
    </source>
</reference>
<organism evidence="2 3">
    <name type="scientific">Laetiporus sulphureus 93-53</name>
    <dbReference type="NCBI Taxonomy" id="1314785"/>
    <lineage>
        <taxon>Eukaryota</taxon>
        <taxon>Fungi</taxon>
        <taxon>Dikarya</taxon>
        <taxon>Basidiomycota</taxon>
        <taxon>Agaricomycotina</taxon>
        <taxon>Agaricomycetes</taxon>
        <taxon>Polyporales</taxon>
        <taxon>Laetiporus</taxon>
    </lineage>
</organism>
<dbReference type="STRING" id="1314785.A0A165BXY4"/>
<dbReference type="InParanoid" id="A0A165BXY4"/>
<dbReference type="PANTHER" id="PTHR37539">
    <property type="entry name" value="SECRETED PROTEIN-RELATED"/>
    <property type="match status" value="1"/>
</dbReference>
<gene>
    <name evidence="2" type="ORF">LAESUDRAFT_730745</name>
</gene>
<proteinExistence type="predicted"/>
<dbReference type="InterPro" id="IPR018713">
    <property type="entry name" value="MPAB/Lcp_cat_dom"/>
</dbReference>
<feature type="domain" description="ER-bound oxygenase mpaB/mpaB'/Rubber oxygenase catalytic" evidence="1">
    <location>
        <begin position="198"/>
        <end position="428"/>
    </location>
</feature>
<dbReference type="EMBL" id="KV427658">
    <property type="protein sequence ID" value="KZT01853.1"/>
    <property type="molecule type" value="Genomic_DNA"/>
</dbReference>
<evidence type="ECO:0000259" key="1">
    <source>
        <dbReference type="Pfam" id="PF09995"/>
    </source>
</evidence>
<evidence type="ECO:0000313" key="3">
    <source>
        <dbReference type="Proteomes" id="UP000076871"/>
    </source>
</evidence>
<sequence length="552" mass="60916">MSISIGKVATWEGKHINHSGDTRTLSSGEVVKIFDYVLTWDDDCVGEDLSRNWRNLGDPLCDDALETVFLTSSSSVGKDLLATLERFTAENPEDEPVHRFLEEVRQVPPPAVRVNERDVRLAQQLFLDNSIEIVQALLHYSLAGGFASPRIVRTLQAVSYLVPHSSKHANDQAKELDNSLSSLQRSSRITSASNERTFSRLLETFQFVLDVLACSASPPVDDQGAIDPSENTANSQCVQDGTAAAYLLPGGLGWRSTVNVRLLHGIARMRVKERWRKQSIYDDRVPINQEELGGTLAAFSTIPMWCLRRLHVPPSDAHANAYLALWRHVGFYLGVSPSILLRYFSNSATADKFVATTALHLFSDDGSDAADAPTIPILRAASDRPPTYTSFEYNCALTWYLLGPSLAARLGLGAPSLRMRIRMHALLLLQRVPHWFARWYPRKGWILKRRAALKEGIARSVRWSLGMRRASFRPRTAIAIAGASNVTDAGEGGDLAPGVKEAESVKPDPAGAAALVKQWREVLVEMATVCAGVGLLGIGLLYTTIQWSWAYL</sequence>
<protein>
    <recommendedName>
        <fullName evidence="1">ER-bound oxygenase mpaB/mpaB'/Rubber oxygenase catalytic domain-containing protein</fullName>
    </recommendedName>
</protein>
<accession>A0A165BXY4</accession>
<dbReference type="GO" id="GO:0016491">
    <property type="term" value="F:oxidoreductase activity"/>
    <property type="evidence" value="ECO:0007669"/>
    <property type="project" value="InterPro"/>
</dbReference>
<dbReference type="RefSeq" id="XP_040759593.1">
    <property type="nucleotide sequence ID" value="XM_040909900.1"/>
</dbReference>
<dbReference type="Pfam" id="PF09995">
    <property type="entry name" value="MPAB_Lcp_cat"/>
    <property type="match status" value="1"/>
</dbReference>
<name>A0A165BXY4_9APHY</name>
<evidence type="ECO:0000313" key="2">
    <source>
        <dbReference type="EMBL" id="KZT01853.1"/>
    </source>
</evidence>
<keyword evidence="3" id="KW-1185">Reference proteome</keyword>
<dbReference type="OrthoDB" id="6361347at2759"/>
<dbReference type="PANTHER" id="PTHR37539:SF1">
    <property type="entry name" value="ER-BOUND OXYGENASE MPAB_MPAB'_RUBBER OXYGENASE CATALYTIC DOMAIN-CONTAINING PROTEIN"/>
    <property type="match status" value="1"/>
</dbReference>
<dbReference type="InterPro" id="IPR037473">
    <property type="entry name" value="Lcp-like"/>
</dbReference>
<dbReference type="GeneID" id="63826929"/>